<dbReference type="Pfam" id="PF13847">
    <property type="entry name" value="Methyltransf_31"/>
    <property type="match status" value="1"/>
</dbReference>
<dbReference type="Proteomes" id="UP000278143">
    <property type="component" value="Unassembled WGS sequence"/>
</dbReference>
<feature type="binding site" evidence="4">
    <location>
        <position position="83"/>
    </location>
    <ligand>
        <name>S-adenosyl-L-methionine</name>
        <dbReference type="ChEBI" id="CHEBI:59789"/>
    </ligand>
</feature>
<evidence type="ECO:0000313" key="7">
    <source>
        <dbReference type="Proteomes" id="UP000278143"/>
    </source>
</evidence>
<dbReference type="PROSITE" id="PS51687">
    <property type="entry name" value="SAM_MT_RNA_M5U"/>
    <property type="match status" value="1"/>
</dbReference>
<dbReference type="EMBL" id="KZ989114">
    <property type="protein sequence ID" value="RKP28159.1"/>
    <property type="molecule type" value="Genomic_DNA"/>
</dbReference>
<dbReference type="AlphaFoldDB" id="A0A4V1J2D3"/>
<dbReference type="InterPro" id="IPR025714">
    <property type="entry name" value="Methyltranfer_dom"/>
</dbReference>
<dbReference type="Gene3D" id="3.40.50.150">
    <property type="entry name" value="Vaccinia Virus protein VP39"/>
    <property type="match status" value="1"/>
</dbReference>
<evidence type="ECO:0000256" key="4">
    <source>
        <dbReference type="PROSITE-ProRule" id="PRU01024"/>
    </source>
</evidence>
<keyword evidence="1 4" id="KW-0489">Methyltransferase</keyword>
<dbReference type="InterPro" id="IPR010280">
    <property type="entry name" value="U5_MeTrfase_fam"/>
</dbReference>
<protein>
    <submittedName>
        <fullName evidence="6">S-adenosyl-L-methionine-dependent methyltransferase</fullName>
    </submittedName>
</protein>
<dbReference type="GO" id="GO:0006396">
    <property type="term" value="P:RNA processing"/>
    <property type="evidence" value="ECO:0007669"/>
    <property type="project" value="InterPro"/>
</dbReference>
<evidence type="ECO:0000259" key="5">
    <source>
        <dbReference type="Pfam" id="PF13847"/>
    </source>
</evidence>
<name>A0A4V1J2D3_9FUNG</name>
<dbReference type="InterPro" id="IPR045850">
    <property type="entry name" value="TRM2_met"/>
</dbReference>
<comment type="similarity">
    <text evidence="4">Belongs to the class I-like SAM-binding methyltransferase superfamily. RNA M5U methyltransferase family.</text>
</comment>
<evidence type="ECO:0000313" key="6">
    <source>
        <dbReference type="EMBL" id="RKP28159.1"/>
    </source>
</evidence>
<organism evidence="6 7">
    <name type="scientific">Syncephalis pseudoplumigaleata</name>
    <dbReference type="NCBI Taxonomy" id="1712513"/>
    <lineage>
        <taxon>Eukaryota</taxon>
        <taxon>Fungi</taxon>
        <taxon>Fungi incertae sedis</taxon>
        <taxon>Zoopagomycota</taxon>
        <taxon>Zoopagomycotina</taxon>
        <taxon>Zoopagomycetes</taxon>
        <taxon>Zoopagales</taxon>
        <taxon>Piptocephalidaceae</taxon>
        <taxon>Syncephalis</taxon>
    </lineage>
</organism>
<evidence type="ECO:0000256" key="3">
    <source>
        <dbReference type="ARBA" id="ARBA00022691"/>
    </source>
</evidence>
<dbReference type="GO" id="GO:0003723">
    <property type="term" value="F:RNA binding"/>
    <property type="evidence" value="ECO:0007669"/>
    <property type="project" value="TreeGrafter"/>
</dbReference>
<keyword evidence="7" id="KW-1185">Reference proteome</keyword>
<accession>A0A4V1J2D3</accession>
<gene>
    <name evidence="6" type="ORF">SYNPS1DRAFT_11630</name>
</gene>
<proteinExistence type="inferred from homology"/>
<dbReference type="OrthoDB" id="10250660at2759"/>
<feature type="domain" description="Methyltransferase" evidence="5">
    <location>
        <begin position="106"/>
        <end position="166"/>
    </location>
</feature>
<reference evidence="7" key="1">
    <citation type="journal article" date="2018" name="Nat. Microbiol.">
        <title>Leveraging single-cell genomics to expand the fungal tree of life.</title>
        <authorList>
            <person name="Ahrendt S.R."/>
            <person name="Quandt C.A."/>
            <person name="Ciobanu D."/>
            <person name="Clum A."/>
            <person name="Salamov A."/>
            <person name="Andreopoulos B."/>
            <person name="Cheng J.F."/>
            <person name="Woyke T."/>
            <person name="Pelin A."/>
            <person name="Henrissat B."/>
            <person name="Reynolds N.K."/>
            <person name="Benny G.L."/>
            <person name="Smith M.E."/>
            <person name="James T.Y."/>
            <person name="Grigoriev I.V."/>
        </authorList>
    </citation>
    <scope>NUCLEOTIDE SEQUENCE [LARGE SCALE GENOMIC DNA]</scope>
    <source>
        <strain evidence="7">Benny S71-1</strain>
    </source>
</reference>
<feature type="active site" description="Nucleophile" evidence="4">
    <location>
        <position position="212"/>
    </location>
</feature>
<dbReference type="PANTHER" id="PTHR45904">
    <property type="entry name" value="TRNA (URACIL-5-)-METHYLTRANSFERASE"/>
    <property type="match status" value="1"/>
</dbReference>
<dbReference type="GO" id="GO:0032259">
    <property type="term" value="P:methylation"/>
    <property type="evidence" value="ECO:0007669"/>
    <property type="project" value="UniProtKB-KW"/>
</dbReference>
<keyword evidence="3 4" id="KW-0949">S-adenosyl-L-methionine</keyword>
<sequence>MVVVQYNPTGLSTEQIDQLKQLVTRTFLTQSLVPVTTLMVQAWGDVFNGFTDKAPFEPLKGDGIIHEELLNCRFRLSATSFFQVNTKATEKLYSIVQEWCSLDNPQTILLDLCSGTGTIGITMASKVQRVIGIELCTEAVEAARLNAQLNECTNVTYHCGKVEDHINDVLHHLPEGAPIVAVLDPPRAGVHPSVISAVRQCKALHRIVFVACDAKQATKNFIDLCRPTSNRYCGQPFRLVRAKPVDLFPHTKHCEMVLEFTRHTNEPTTE</sequence>
<keyword evidence="2 4" id="KW-0808">Transferase</keyword>
<dbReference type="SUPFAM" id="SSF53335">
    <property type="entry name" value="S-adenosyl-L-methionine-dependent methyltransferases"/>
    <property type="match status" value="1"/>
</dbReference>
<dbReference type="CDD" id="cd02440">
    <property type="entry name" value="AdoMet_MTases"/>
    <property type="match status" value="1"/>
</dbReference>
<dbReference type="InterPro" id="IPR029063">
    <property type="entry name" value="SAM-dependent_MTases_sf"/>
</dbReference>
<evidence type="ECO:0000256" key="2">
    <source>
        <dbReference type="ARBA" id="ARBA00022679"/>
    </source>
</evidence>
<feature type="binding site" evidence="4">
    <location>
        <position position="184"/>
    </location>
    <ligand>
        <name>S-adenosyl-L-methionine</name>
        <dbReference type="ChEBI" id="CHEBI:59789"/>
    </ligand>
</feature>
<dbReference type="GO" id="GO:0008173">
    <property type="term" value="F:RNA methyltransferase activity"/>
    <property type="evidence" value="ECO:0007669"/>
    <property type="project" value="InterPro"/>
</dbReference>
<comment type="caution">
    <text evidence="4">Lacks conserved residue(s) required for the propagation of feature annotation.</text>
</comment>
<dbReference type="PANTHER" id="PTHR45904:SF2">
    <property type="entry name" value="TRNA (URACIL-5-)-METHYLTRANSFERASE HOMOLOG A"/>
    <property type="match status" value="1"/>
</dbReference>
<feature type="binding site" evidence="4">
    <location>
        <position position="134"/>
    </location>
    <ligand>
        <name>S-adenosyl-L-methionine</name>
        <dbReference type="ChEBI" id="CHEBI:59789"/>
    </ligand>
</feature>
<evidence type="ECO:0000256" key="1">
    <source>
        <dbReference type="ARBA" id="ARBA00022603"/>
    </source>
</evidence>